<evidence type="ECO:0000256" key="9">
    <source>
        <dbReference type="ARBA" id="ARBA00047944"/>
    </source>
</evidence>
<comment type="function">
    <text evidence="8 10">Specifically methylates the N3 position of the uracil ring of uridine 1498 (m3U1498) in 16S rRNA. Acts on the fully assembled 30S ribosomal subunit.</text>
</comment>
<keyword evidence="3 10" id="KW-0963">Cytoplasm</keyword>
<keyword evidence="5 10" id="KW-0489">Methyltransferase</keyword>
<dbReference type="SUPFAM" id="SSF75217">
    <property type="entry name" value="alpha/beta knot"/>
    <property type="match status" value="1"/>
</dbReference>
<dbReference type="GO" id="GO:0032259">
    <property type="term" value="P:methylation"/>
    <property type="evidence" value="ECO:0007669"/>
    <property type="project" value="UniProtKB-KW"/>
</dbReference>
<dbReference type="PIRSF" id="PIRSF015601">
    <property type="entry name" value="MTase_slr0722"/>
    <property type="match status" value="1"/>
</dbReference>
<evidence type="ECO:0000256" key="1">
    <source>
        <dbReference type="ARBA" id="ARBA00004496"/>
    </source>
</evidence>
<dbReference type="PANTHER" id="PTHR30027">
    <property type="entry name" value="RIBOSOMAL RNA SMALL SUBUNIT METHYLTRANSFERASE E"/>
    <property type="match status" value="1"/>
</dbReference>
<keyword evidence="4 10" id="KW-0698">rRNA processing</keyword>
<comment type="catalytic activity">
    <reaction evidence="9 10">
        <text>uridine(1498) in 16S rRNA + S-adenosyl-L-methionine = N(3)-methyluridine(1498) in 16S rRNA + S-adenosyl-L-homocysteine + H(+)</text>
        <dbReference type="Rhea" id="RHEA:42920"/>
        <dbReference type="Rhea" id="RHEA-COMP:10283"/>
        <dbReference type="Rhea" id="RHEA-COMP:10284"/>
        <dbReference type="ChEBI" id="CHEBI:15378"/>
        <dbReference type="ChEBI" id="CHEBI:57856"/>
        <dbReference type="ChEBI" id="CHEBI:59789"/>
        <dbReference type="ChEBI" id="CHEBI:65315"/>
        <dbReference type="ChEBI" id="CHEBI:74502"/>
        <dbReference type="EC" id="2.1.1.193"/>
    </reaction>
</comment>
<dbReference type="InterPro" id="IPR029026">
    <property type="entry name" value="tRNA_m1G_MTases_N"/>
</dbReference>
<evidence type="ECO:0000256" key="4">
    <source>
        <dbReference type="ARBA" id="ARBA00022552"/>
    </source>
</evidence>
<keyword evidence="13" id="KW-1185">Reference proteome</keyword>
<dbReference type="CDD" id="cd18084">
    <property type="entry name" value="RsmE-like"/>
    <property type="match status" value="1"/>
</dbReference>
<dbReference type="InterPro" id="IPR029028">
    <property type="entry name" value="Alpha/beta_knot_MTases"/>
</dbReference>
<proteinExistence type="inferred from homology"/>
<evidence type="ECO:0000256" key="8">
    <source>
        <dbReference type="ARBA" id="ARBA00025699"/>
    </source>
</evidence>
<dbReference type="NCBIfam" id="TIGR00046">
    <property type="entry name" value="RsmE family RNA methyltransferase"/>
    <property type="match status" value="1"/>
</dbReference>
<evidence type="ECO:0000313" key="12">
    <source>
        <dbReference type="EMBL" id="MEM5535003.1"/>
    </source>
</evidence>
<dbReference type="InterPro" id="IPR046886">
    <property type="entry name" value="RsmE_MTase_dom"/>
</dbReference>
<evidence type="ECO:0000256" key="5">
    <source>
        <dbReference type="ARBA" id="ARBA00022603"/>
    </source>
</evidence>
<dbReference type="EMBL" id="JBBMRA010000001">
    <property type="protein sequence ID" value="MEM5535003.1"/>
    <property type="molecule type" value="Genomic_DNA"/>
</dbReference>
<comment type="subcellular location">
    <subcellularLocation>
        <location evidence="1 10">Cytoplasm</location>
    </subcellularLocation>
</comment>
<comment type="caution">
    <text evidence="12">The sequence shown here is derived from an EMBL/GenBank/DDBJ whole genome shotgun (WGS) entry which is preliminary data.</text>
</comment>
<dbReference type="Gene3D" id="3.40.1280.10">
    <property type="match status" value="1"/>
</dbReference>
<evidence type="ECO:0000256" key="3">
    <source>
        <dbReference type="ARBA" id="ARBA00022490"/>
    </source>
</evidence>
<gene>
    <name evidence="12" type="ORF">WNY58_01240</name>
</gene>
<reference evidence="12 13" key="1">
    <citation type="submission" date="2024-03" db="EMBL/GenBank/DDBJ databases">
        <title>Community enrichment and isolation of bacterial strains for fucoidan degradation.</title>
        <authorList>
            <person name="Sichert A."/>
        </authorList>
    </citation>
    <scope>NUCLEOTIDE SEQUENCE [LARGE SCALE GENOMIC DNA]</scope>
    <source>
        <strain evidence="12 13">AS76</strain>
    </source>
</reference>
<feature type="domain" description="Ribosomal RNA small subunit methyltransferase E methyltransferase" evidence="11">
    <location>
        <begin position="72"/>
        <end position="233"/>
    </location>
</feature>
<comment type="similarity">
    <text evidence="2 10">Belongs to the RNA methyltransferase RsmE family.</text>
</comment>
<protein>
    <recommendedName>
        <fullName evidence="10">Ribosomal RNA small subunit methyltransferase E</fullName>
        <ecNumber evidence="10">2.1.1.193</ecNumber>
    </recommendedName>
</protein>
<dbReference type="Pfam" id="PF04452">
    <property type="entry name" value="Methyltrans_RNA"/>
    <property type="match status" value="1"/>
</dbReference>
<dbReference type="RefSeq" id="WP_342853457.1">
    <property type="nucleotide sequence ID" value="NZ_JBBMRA010000001.1"/>
</dbReference>
<dbReference type="EC" id="2.1.1.193" evidence="10"/>
<evidence type="ECO:0000259" key="11">
    <source>
        <dbReference type="Pfam" id="PF04452"/>
    </source>
</evidence>
<dbReference type="GO" id="GO:0008168">
    <property type="term" value="F:methyltransferase activity"/>
    <property type="evidence" value="ECO:0007669"/>
    <property type="project" value="UniProtKB-KW"/>
</dbReference>
<evidence type="ECO:0000313" key="13">
    <source>
        <dbReference type="Proteomes" id="UP001449225"/>
    </source>
</evidence>
<evidence type="ECO:0000256" key="2">
    <source>
        <dbReference type="ARBA" id="ARBA00005528"/>
    </source>
</evidence>
<evidence type="ECO:0000256" key="7">
    <source>
        <dbReference type="ARBA" id="ARBA00022691"/>
    </source>
</evidence>
<name>A0ABU9TMR9_9GAMM</name>
<dbReference type="InterPro" id="IPR006700">
    <property type="entry name" value="RsmE"/>
</dbReference>
<sequence>MNLILLTEHDLITDEQVQLDDRRFQHIRMVHKPEVGAHLKVGMLNGLLGTGQVLALSDTAVTLQVSFHKTPPPPLPLTLLLALPRPKMLKRILQTVAAMGVKELYLINSYRVDKSYWGSPVLEKQIMEQLLLGLEQAGDSIMPQVHLRKRFKPFVEDELPHLVEGTRALIAHPYHAVPCPPAETTQTTLAIGPEGGFIPYEVEKLNEAGFKSIHIGERILRVENAVPALLSRLFPV</sequence>
<keyword evidence="6 10" id="KW-0808">Transferase</keyword>
<dbReference type="Proteomes" id="UP001449225">
    <property type="component" value="Unassembled WGS sequence"/>
</dbReference>
<dbReference type="NCBIfam" id="NF008700">
    <property type="entry name" value="PRK11713.5-4"/>
    <property type="match status" value="1"/>
</dbReference>
<dbReference type="PANTHER" id="PTHR30027:SF3">
    <property type="entry name" value="16S RRNA (URACIL(1498)-N(3))-METHYLTRANSFERASE"/>
    <property type="match status" value="1"/>
</dbReference>
<evidence type="ECO:0000256" key="10">
    <source>
        <dbReference type="PIRNR" id="PIRNR015601"/>
    </source>
</evidence>
<accession>A0ABU9TMR9</accession>
<keyword evidence="7 10" id="KW-0949">S-adenosyl-L-methionine</keyword>
<evidence type="ECO:0000256" key="6">
    <source>
        <dbReference type="ARBA" id="ARBA00022679"/>
    </source>
</evidence>
<organism evidence="12 13">
    <name type="scientific">Neptuniibacter pectenicola</name>
    <dbReference type="NCBI Taxonomy" id="1806669"/>
    <lineage>
        <taxon>Bacteria</taxon>
        <taxon>Pseudomonadati</taxon>
        <taxon>Pseudomonadota</taxon>
        <taxon>Gammaproteobacteria</taxon>
        <taxon>Oceanospirillales</taxon>
        <taxon>Oceanospirillaceae</taxon>
        <taxon>Neptuniibacter</taxon>
    </lineage>
</organism>